<keyword evidence="2 5" id="KW-0378">Hydrolase</keyword>
<keyword evidence="6" id="KW-1185">Reference proteome</keyword>
<evidence type="ECO:0000313" key="5">
    <source>
        <dbReference type="EMBL" id="TWT58352.1"/>
    </source>
</evidence>
<dbReference type="Pfam" id="PF00884">
    <property type="entry name" value="Sulfatase"/>
    <property type="match status" value="1"/>
</dbReference>
<name>A0A5C5X903_9PLAN</name>
<evidence type="ECO:0000256" key="2">
    <source>
        <dbReference type="ARBA" id="ARBA00022801"/>
    </source>
</evidence>
<organism evidence="5 6">
    <name type="scientific">Thalassoglobus neptunius</name>
    <dbReference type="NCBI Taxonomy" id="1938619"/>
    <lineage>
        <taxon>Bacteria</taxon>
        <taxon>Pseudomonadati</taxon>
        <taxon>Planctomycetota</taxon>
        <taxon>Planctomycetia</taxon>
        <taxon>Planctomycetales</taxon>
        <taxon>Planctomycetaceae</taxon>
        <taxon>Thalassoglobus</taxon>
    </lineage>
</organism>
<dbReference type="SUPFAM" id="SSF53649">
    <property type="entry name" value="Alkaline phosphatase-like"/>
    <property type="match status" value="1"/>
</dbReference>
<dbReference type="PANTHER" id="PTHR42693:SF53">
    <property type="entry name" value="ENDO-4-O-SULFATASE"/>
    <property type="match status" value="1"/>
</dbReference>
<dbReference type="InterPro" id="IPR000917">
    <property type="entry name" value="Sulfatase_N"/>
</dbReference>
<sequence precursor="true">MLRGYGFVVVSSLAFMFAWSGEQASFADESKRPNIVFILADDLGIGDLGFYGQERIQTPHIDQMFSEGMEFTQHYSGSTVCAPSRSCLMTGLHTGHTYMRGNGAEVVLRDDPEDRTVASALQEAGYATAMIGKSCVSGGMSELDLPNRKGFDHFFGVLSHTEAHHYFPKVVYRNGQTIPLPGNSEHEGDQYCHDLYLEEAKNWIREHSDESFFLLYSAHIPHVSLYAPEEWKEKYRGKFEETPVTNQKHYRNEPEPLTTWAAMVSRLDWEVGQILKTLNDLNIAENTLVIFTSDNGATEAGGHSEKSFESSGLLRGAKRDLYEGGIRTPMVAWWPGTIPAGSDSDHISAFWDFFPTACELAGADVPSGLDGISYAPTLLGNNQDQQQHPWLYWEFFEKGGKRAVRMGNWKAVQLDMLKKRPSPIELYHLGIDPRESNDVAEDYPNIVEVAKQIFEEARTESPISRFNWSSDE</sequence>
<evidence type="ECO:0000256" key="3">
    <source>
        <dbReference type="SAM" id="SignalP"/>
    </source>
</evidence>
<dbReference type="CDD" id="cd16145">
    <property type="entry name" value="ARS_like"/>
    <property type="match status" value="1"/>
</dbReference>
<feature type="signal peptide" evidence="3">
    <location>
        <begin position="1"/>
        <end position="20"/>
    </location>
</feature>
<protein>
    <submittedName>
        <fullName evidence="5">Arylsulfatase</fullName>
        <ecNumber evidence="5">3.1.6.1</ecNumber>
    </submittedName>
</protein>
<accession>A0A5C5X903</accession>
<dbReference type="InterPro" id="IPR050738">
    <property type="entry name" value="Sulfatase"/>
</dbReference>
<dbReference type="GO" id="GO:0004065">
    <property type="term" value="F:arylsulfatase activity"/>
    <property type="evidence" value="ECO:0007669"/>
    <property type="project" value="UniProtKB-EC"/>
</dbReference>
<dbReference type="PANTHER" id="PTHR42693">
    <property type="entry name" value="ARYLSULFATASE FAMILY MEMBER"/>
    <property type="match status" value="1"/>
</dbReference>
<reference evidence="5 6" key="1">
    <citation type="submission" date="2019-02" db="EMBL/GenBank/DDBJ databases">
        <title>Deep-cultivation of Planctomycetes and their phenomic and genomic characterization uncovers novel biology.</title>
        <authorList>
            <person name="Wiegand S."/>
            <person name="Jogler M."/>
            <person name="Boedeker C."/>
            <person name="Pinto D."/>
            <person name="Vollmers J."/>
            <person name="Rivas-Marin E."/>
            <person name="Kohn T."/>
            <person name="Peeters S.H."/>
            <person name="Heuer A."/>
            <person name="Rast P."/>
            <person name="Oberbeckmann S."/>
            <person name="Bunk B."/>
            <person name="Jeske O."/>
            <person name="Meyerdierks A."/>
            <person name="Storesund J.E."/>
            <person name="Kallscheuer N."/>
            <person name="Luecker S."/>
            <person name="Lage O.M."/>
            <person name="Pohl T."/>
            <person name="Merkel B.J."/>
            <person name="Hornburger P."/>
            <person name="Mueller R.-W."/>
            <person name="Bruemmer F."/>
            <person name="Labrenz M."/>
            <person name="Spormann A.M."/>
            <person name="Op Den Camp H."/>
            <person name="Overmann J."/>
            <person name="Amann R."/>
            <person name="Jetten M.S.M."/>
            <person name="Mascher T."/>
            <person name="Medema M.H."/>
            <person name="Devos D.P."/>
            <person name="Kaster A.-K."/>
            <person name="Ovreas L."/>
            <person name="Rohde M."/>
            <person name="Galperin M.Y."/>
            <person name="Jogler C."/>
        </authorList>
    </citation>
    <scope>NUCLEOTIDE SEQUENCE [LARGE SCALE GENOMIC DNA]</scope>
    <source>
        <strain evidence="5 6">KOR42</strain>
    </source>
</reference>
<dbReference type="InterPro" id="IPR017850">
    <property type="entry name" value="Alkaline_phosphatase_core_sf"/>
</dbReference>
<dbReference type="AlphaFoldDB" id="A0A5C5X903"/>
<gene>
    <name evidence="5" type="primary">atsA_25</name>
    <name evidence="5" type="ORF">KOR42_17260</name>
</gene>
<evidence type="ECO:0000256" key="1">
    <source>
        <dbReference type="ARBA" id="ARBA00008779"/>
    </source>
</evidence>
<dbReference type="EMBL" id="SIHI01000001">
    <property type="protein sequence ID" value="TWT58352.1"/>
    <property type="molecule type" value="Genomic_DNA"/>
</dbReference>
<dbReference type="Proteomes" id="UP000317243">
    <property type="component" value="Unassembled WGS sequence"/>
</dbReference>
<dbReference type="RefSeq" id="WP_146508675.1">
    <property type="nucleotide sequence ID" value="NZ_SIHI01000001.1"/>
</dbReference>
<dbReference type="EC" id="3.1.6.1" evidence="5"/>
<evidence type="ECO:0000313" key="6">
    <source>
        <dbReference type="Proteomes" id="UP000317243"/>
    </source>
</evidence>
<comment type="similarity">
    <text evidence="1">Belongs to the sulfatase family.</text>
</comment>
<comment type="caution">
    <text evidence="5">The sequence shown here is derived from an EMBL/GenBank/DDBJ whole genome shotgun (WGS) entry which is preliminary data.</text>
</comment>
<feature type="chain" id="PRO_5022725330" evidence="3">
    <location>
        <begin position="21"/>
        <end position="472"/>
    </location>
</feature>
<proteinExistence type="inferred from homology"/>
<evidence type="ECO:0000259" key="4">
    <source>
        <dbReference type="Pfam" id="PF00884"/>
    </source>
</evidence>
<dbReference type="Gene3D" id="3.40.720.10">
    <property type="entry name" value="Alkaline Phosphatase, subunit A"/>
    <property type="match status" value="1"/>
</dbReference>
<feature type="domain" description="Sulfatase N-terminal" evidence="4">
    <location>
        <begin position="33"/>
        <end position="363"/>
    </location>
</feature>
<dbReference type="OrthoDB" id="9783154at2"/>
<dbReference type="Gene3D" id="3.30.1120.10">
    <property type="match status" value="1"/>
</dbReference>
<keyword evidence="3" id="KW-0732">Signal</keyword>